<dbReference type="GeneID" id="78204024"/>
<protein>
    <submittedName>
        <fullName evidence="2">Uncharacterized protein</fullName>
    </submittedName>
</protein>
<organism evidence="2 3">
    <name type="scientific">Lactobacillus gallinarum</name>
    <dbReference type="NCBI Taxonomy" id="52242"/>
    <lineage>
        <taxon>Bacteria</taxon>
        <taxon>Bacillati</taxon>
        <taxon>Bacillota</taxon>
        <taxon>Bacilli</taxon>
        <taxon>Lactobacillales</taxon>
        <taxon>Lactobacillaceae</taxon>
        <taxon>Lactobacillus</taxon>
    </lineage>
</organism>
<evidence type="ECO:0000313" key="3">
    <source>
        <dbReference type="Proteomes" id="UP000195859"/>
    </source>
</evidence>
<evidence type="ECO:0000313" key="1">
    <source>
        <dbReference type="EMBL" id="OUQ53985.1"/>
    </source>
</evidence>
<keyword evidence="4" id="KW-1185">Reference proteome</keyword>
<dbReference type="EMBL" id="NFLZ01000046">
    <property type="protein sequence ID" value="OUQ74348.1"/>
    <property type="molecule type" value="Genomic_DNA"/>
</dbReference>
<accession>A0A1Y4PYL9</accession>
<dbReference type="AlphaFoldDB" id="A0A1Y4PYL9"/>
<evidence type="ECO:0000313" key="2">
    <source>
        <dbReference type="EMBL" id="OUQ74348.1"/>
    </source>
</evidence>
<comment type="caution">
    <text evidence="2">The sequence shown here is derived from an EMBL/GenBank/DDBJ whole genome shotgun (WGS) entry which is preliminary data.</text>
</comment>
<reference evidence="3 4" key="1">
    <citation type="submission" date="2017-04" db="EMBL/GenBank/DDBJ databases">
        <title>Function of individual gut microbiota members based on whole genome sequencing of pure cultures obtained from chicken caecum.</title>
        <authorList>
            <person name="Medvecky M."/>
            <person name="Cejkova D."/>
            <person name="Polansky O."/>
            <person name="Karasova D."/>
            <person name="Kubasova T."/>
            <person name="Cizek A."/>
            <person name="Rychlik I."/>
        </authorList>
    </citation>
    <scope>NUCLEOTIDE SEQUENCE [LARGE SCALE GENOMIC DNA]</scope>
    <source>
        <strain evidence="3">An101</strain>
        <strain evidence="4">An115</strain>
    </source>
</reference>
<name>A0A1Y4PYL9_9LACO</name>
<dbReference type="Proteomes" id="UP000196293">
    <property type="component" value="Unassembled WGS sequence"/>
</dbReference>
<reference evidence="2" key="2">
    <citation type="journal article" date="2018" name="BMC Genomics">
        <title>Whole genome sequencing and function prediction of 133 gut anaerobes isolated from chicken caecum in pure cultures.</title>
        <authorList>
            <person name="Medvecky M."/>
            <person name="Cejkova D."/>
            <person name="Polansky O."/>
            <person name="Karasova D."/>
            <person name="Kubasova T."/>
            <person name="Cizek A."/>
            <person name="Rychlik I."/>
        </authorList>
    </citation>
    <scope>NUCLEOTIDE SEQUENCE</scope>
    <source>
        <strain evidence="2">An101</strain>
        <strain evidence="1">An115</strain>
    </source>
</reference>
<dbReference type="RefSeq" id="WP_087176902.1">
    <property type="nucleotide sequence ID" value="NZ_NFKZ01000051.1"/>
</dbReference>
<gene>
    <name evidence="2" type="ORF">B5E44_09975</name>
    <name evidence="1" type="ORF">B5E59_09830</name>
</gene>
<dbReference type="EMBL" id="NFLS01000046">
    <property type="protein sequence ID" value="OUQ53985.1"/>
    <property type="molecule type" value="Genomic_DNA"/>
</dbReference>
<dbReference type="Proteomes" id="UP000195859">
    <property type="component" value="Unassembled WGS sequence"/>
</dbReference>
<proteinExistence type="predicted"/>
<evidence type="ECO:0000313" key="4">
    <source>
        <dbReference type="Proteomes" id="UP000196293"/>
    </source>
</evidence>
<sequence>MIYEFPSLQDVRRWAKDSKRKLQSMIEIDYFDNQKCGWFATEWVEGLPAKTFLIHEKKQAKNNLAGKIVSFDNILKSIKHDPNFQEIWVSRLTILS</sequence>